<dbReference type="SUPFAM" id="SSF51206">
    <property type="entry name" value="cAMP-binding domain-like"/>
    <property type="match status" value="1"/>
</dbReference>
<keyword evidence="4" id="KW-1185">Reference proteome</keyword>
<dbReference type="AlphaFoldDB" id="A0AAW1L7B2"/>
<keyword evidence="1" id="KW-0812">Transmembrane</keyword>
<evidence type="ECO:0000313" key="4">
    <source>
        <dbReference type="Proteomes" id="UP001458880"/>
    </source>
</evidence>
<gene>
    <name evidence="3" type="ORF">QE152_g15384</name>
</gene>
<dbReference type="PANTHER" id="PTHR10217">
    <property type="entry name" value="VOLTAGE AND LIGAND GATED POTASSIUM CHANNEL"/>
    <property type="match status" value="1"/>
</dbReference>
<dbReference type="EMBL" id="JASPKY010000150">
    <property type="protein sequence ID" value="KAK9730246.1"/>
    <property type="molecule type" value="Genomic_DNA"/>
</dbReference>
<dbReference type="Pfam" id="PF00027">
    <property type="entry name" value="cNMP_binding"/>
    <property type="match status" value="1"/>
</dbReference>
<feature type="transmembrane region" description="Helical" evidence="1">
    <location>
        <begin position="194"/>
        <end position="217"/>
    </location>
</feature>
<feature type="transmembrane region" description="Helical" evidence="1">
    <location>
        <begin position="61"/>
        <end position="81"/>
    </location>
</feature>
<name>A0AAW1L7B2_POPJA</name>
<feature type="domain" description="Cyclic nucleotide-binding" evidence="2">
    <location>
        <begin position="384"/>
        <end position="500"/>
    </location>
</feature>
<proteinExistence type="predicted"/>
<dbReference type="Proteomes" id="UP001458880">
    <property type="component" value="Unassembled WGS sequence"/>
</dbReference>
<evidence type="ECO:0000256" key="1">
    <source>
        <dbReference type="SAM" id="Phobius"/>
    </source>
</evidence>
<reference evidence="3 4" key="1">
    <citation type="journal article" date="2024" name="BMC Genomics">
        <title>De novo assembly and annotation of Popillia japonica's genome with initial clues to its potential as an invasive pest.</title>
        <authorList>
            <person name="Cucini C."/>
            <person name="Boschi S."/>
            <person name="Funari R."/>
            <person name="Cardaioli E."/>
            <person name="Iannotti N."/>
            <person name="Marturano G."/>
            <person name="Paoli F."/>
            <person name="Bruttini M."/>
            <person name="Carapelli A."/>
            <person name="Frati F."/>
            <person name="Nardi F."/>
        </authorList>
    </citation>
    <scope>NUCLEOTIDE SEQUENCE [LARGE SCALE GENOMIC DNA]</scope>
    <source>
        <strain evidence="3">DMR45628</strain>
    </source>
</reference>
<feature type="transmembrane region" description="Helical" evidence="1">
    <location>
        <begin position="537"/>
        <end position="559"/>
    </location>
</feature>
<dbReference type="Gene3D" id="2.60.120.10">
    <property type="entry name" value="Jelly Rolls"/>
    <property type="match status" value="1"/>
</dbReference>
<dbReference type="InterPro" id="IPR014710">
    <property type="entry name" value="RmlC-like_jellyroll"/>
</dbReference>
<accession>A0AAW1L7B2</accession>
<dbReference type="PROSITE" id="PS50042">
    <property type="entry name" value="CNMP_BINDING_3"/>
    <property type="match status" value="1"/>
</dbReference>
<organism evidence="3 4">
    <name type="scientific">Popillia japonica</name>
    <name type="common">Japanese beetle</name>
    <dbReference type="NCBI Taxonomy" id="7064"/>
    <lineage>
        <taxon>Eukaryota</taxon>
        <taxon>Metazoa</taxon>
        <taxon>Ecdysozoa</taxon>
        <taxon>Arthropoda</taxon>
        <taxon>Hexapoda</taxon>
        <taxon>Insecta</taxon>
        <taxon>Pterygota</taxon>
        <taxon>Neoptera</taxon>
        <taxon>Endopterygota</taxon>
        <taxon>Coleoptera</taxon>
        <taxon>Polyphaga</taxon>
        <taxon>Scarabaeiformia</taxon>
        <taxon>Scarabaeidae</taxon>
        <taxon>Rutelinae</taxon>
        <taxon>Popillia</taxon>
    </lineage>
</organism>
<keyword evidence="1" id="KW-1133">Transmembrane helix</keyword>
<dbReference type="InterPro" id="IPR050818">
    <property type="entry name" value="KCNH_animal-type"/>
</dbReference>
<dbReference type="PANTHER" id="PTHR10217:SF548">
    <property type="entry name" value="GH12235P"/>
    <property type="match status" value="1"/>
</dbReference>
<evidence type="ECO:0000313" key="3">
    <source>
        <dbReference type="EMBL" id="KAK9730246.1"/>
    </source>
</evidence>
<dbReference type="InterPro" id="IPR000595">
    <property type="entry name" value="cNMP-bd_dom"/>
</dbReference>
<dbReference type="GO" id="GO:0005886">
    <property type="term" value="C:plasma membrane"/>
    <property type="evidence" value="ECO:0007669"/>
    <property type="project" value="TreeGrafter"/>
</dbReference>
<dbReference type="Gene3D" id="1.10.287.630">
    <property type="entry name" value="Helix hairpin bin"/>
    <property type="match status" value="1"/>
</dbReference>
<dbReference type="InterPro" id="IPR018490">
    <property type="entry name" value="cNMP-bd_dom_sf"/>
</dbReference>
<comment type="caution">
    <text evidence="3">The sequence shown here is derived from an EMBL/GenBank/DDBJ whole genome shotgun (WGS) entry which is preliminary data.</text>
</comment>
<dbReference type="GO" id="GO:0042391">
    <property type="term" value="P:regulation of membrane potential"/>
    <property type="evidence" value="ECO:0007669"/>
    <property type="project" value="TreeGrafter"/>
</dbReference>
<dbReference type="Gene3D" id="1.10.287.70">
    <property type="match status" value="1"/>
</dbReference>
<feature type="transmembrane region" description="Helical" evidence="1">
    <location>
        <begin position="281"/>
        <end position="301"/>
    </location>
</feature>
<dbReference type="CDD" id="cd00038">
    <property type="entry name" value="CAP_ED"/>
    <property type="match status" value="1"/>
</dbReference>
<protein>
    <submittedName>
        <fullName evidence="3">Cyclic nucleotide-binding domain</fullName>
    </submittedName>
</protein>
<dbReference type="GO" id="GO:0005242">
    <property type="term" value="F:inward rectifier potassium channel activity"/>
    <property type="evidence" value="ECO:0007669"/>
    <property type="project" value="TreeGrafter"/>
</dbReference>
<evidence type="ECO:0000259" key="2">
    <source>
        <dbReference type="PROSITE" id="PS50042"/>
    </source>
</evidence>
<keyword evidence="1" id="KW-0472">Membrane</keyword>
<sequence>MIQKVVEEDVRSWIPTPSRTDPRREEFLNSWKVLRFCRYLMLPYTIMPCGKFLAYYEVFRAVCAFIAALLLPASYVCAFYIPNFWAVQCFLDISAYADIYLRLHVCYYNHHGILVTHPKATAFHYLCSSFLIDFIGCLPTDYFLKFFWKNNFVEKSGYERMCAILRLNRLIQVYRIPDAFALFTSDIMQSRHNLVLFTKLVCLSVALQSLLSGLFLISSCKLEEYTKVIVPEAGTWIKSLNYPLNLSSPYHIYIITYYFVCSHSMGMGYEDIFTIKRHEIILDIIIIIAGYLWFTYVLVIISNNKSVINVNLTLYQNHMKQLISFMKREKINKELQREAINHFEYVWQRCHGLRANIILKQCHLALSKDCALHLYEETLKDVPIFKDMVTSFYRVIGTNLDEQYFLRNNRIITLNDIVNKIYIVHEGQVKITGPDGGVYTILTKGGVFGNIDDVSRTRSMIQATAVSIVDLLVAHTDDLYSLISGYPVVVNRLKKHILLENLSYIESHFPVVEEDTEIKKAYMSKWTRVLCSGKLKLVFMLASLLSIISVSYQILFILLKFTAVL</sequence>
<dbReference type="SUPFAM" id="SSF81324">
    <property type="entry name" value="Voltage-gated potassium channels"/>
    <property type="match status" value="1"/>
</dbReference>